<feature type="region of interest" description="Disordered" evidence="1">
    <location>
        <begin position="600"/>
        <end position="660"/>
    </location>
</feature>
<dbReference type="InterPro" id="IPR011993">
    <property type="entry name" value="PH-like_dom_sf"/>
</dbReference>
<feature type="compositionally biased region" description="Basic and acidic residues" evidence="1">
    <location>
        <begin position="90"/>
        <end position="103"/>
    </location>
</feature>
<evidence type="ECO:0000313" key="2">
    <source>
        <dbReference type="EMBL" id="GAX27554.1"/>
    </source>
</evidence>
<sequence>MEGFDFCCIAWKRRTGWTPLLSSVVVSSFTHWEPRTVAIIGSQLVYFENGTEDGPPRGSIDLIKDQIQLQVIPPSPEDDGPTPHQLHIQATKEKSKTNKKEDTSSSLSTHKTTSSHNIVVVWKFCFDQQSDLMTLLTQIHQVLEQGGQFASKSTERFEHDFHAADHIYRWEMIVVPPVIYPIQIHGIVLEAGRNCVVVADFGLTGYSRQQGNEFHHVDDTHSMTEAVLAAFKKLRPTQQDQRLHILTLIDPKEIRKWTKAGYDQDSFLYQAKHHAKAFEKVSSWFGKMRINKSSHHNDDSQSSYTETSYEGDHPVVKITDTAESSPKSHYKTKQANQVLPQSDPPEIVLERAHFLLEHMNVLPPYHVFYSNSECIAVWCKTGRWSTLQTAVFLSTNSVGAAKSSTLATLGVAAANPLLAPVVALGGLIWITAPMYILKKSREQWQLITEYMTDVFWSAASAKVFVAAIQHWSGLVQKDEHGNIVAVEKHVLMMRRRQQLERERKKVESERAQQEDESDGIDLSHAEELPQLDSDAEEDIIDEIHGPLAPPPMSAPPPPPLEDEITQKEVDSILSSADADYMAALTDEKGRTAAVFMKANDMPRIESESISTTNTDGEAVYSNGATDKQAIEGLPLDGDEPVDPPADTQETPSTDYEAKES</sequence>
<keyword evidence="3" id="KW-1185">Reference proteome</keyword>
<name>A0A1Z5KMJ9_FISSO</name>
<evidence type="ECO:0000256" key="1">
    <source>
        <dbReference type="SAM" id="MobiDB-lite"/>
    </source>
</evidence>
<dbReference type="AlphaFoldDB" id="A0A1Z5KMJ9"/>
<feature type="region of interest" description="Disordered" evidence="1">
    <location>
        <begin position="501"/>
        <end position="526"/>
    </location>
</feature>
<dbReference type="Gene3D" id="3.90.1720.10">
    <property type="entry name" value="endopeptidase domain like (from Nostoc punctiforme)"/>
    <property type="match status" value="1"/>
</dbReference>
<protein>
    <submittedName>
        <fullName evidence="2">Uncharacterized protein</fullName>
    </submittedName>
</protein>
<organism evidence="2 3">
    <name type="scientific">Fistulifera solaris</name>
    <name type="common">Oleaginous diatom</name>
    <dbReference type="NCBI Taxonomy" id="1519565"/>
    <lineage>
        <taxon>Eukaryota</taxon>
        <taxon>Sar</taxon>
        <taxon>Stramenopiles</taxon>
        <taxon>Ochrophyta</taxon>
        <taxon>Bacillariophyta</taxon>
        <taxon>Bacillariophyceae</taxon>
        <taxon>Bacillariophycidae</taxon>
        <taxon>Naviculales</taxon>
        <taxon>Naviculaceae</taxon>
        <taxon>Fistulifera</taxon>
    </lineage>
</organism>
<feature type="compositionally biased region" description="Basic and acidic residues" evidence="1">
    <location>
        <begin position="501"/>
        <end position="513"/>
    </location>
</feature>
<dbReference type="EMBL" id="BDSP01000259">
    <property type="protein sequence ID" value="GAX27554.1"/>
    <property type="molecule type" value="Genomic_DNA"/>
</dbReference>
<evidence type="ECO:0000313" key="3">
    <source>
        <dbReference type="Proteomes" id="UP000198406"/>
    </source>
</evidence>
<dbReference type="Gene3D" id="2.30.29.30">
    <property type="entry name" value="Pleckstrin-homology domain (PH domain)/Phosphotyrosine-binding domain (PTB)"/>
    <property type="match status" value="1"/>
</dbReference>
<feature type="compositionally biased region" description="Pro residues" evidence="1">
    <location>
        <begin position="547"/>
        <end position="559"/>
    </location>
</feature>
<comment type="caution">
    <text evidence="2">The sequence shown here is derived from an EMBL/GenBank/DDBJ whole genome shotgun (WGS) entry which is preliminary data.</text>
</comment>
<reference evidence="2 3" key="1">
    <citation type="journal article" date="2015" name="Plant Cell">
        <title>Oil accumulation by the oleaginous diatom Fistulifera solaris as revealed by the genome and transcriptome.</title>
        <authorList>
            <person name="Tanaka T."/>
            <person name="Maeda Y."/>
            <person name="Veluchamy A."/>
            <person name="Tanaka M."/>
            <person name="Abida H."/>
            <person name="Marechal E."/>
            <person name="Bowler C."/>
            <person name="Muto M."/>
            <person name="Sunaga Y."/>
            <person name="Tanaka M."/>
            <person name="Yoshino T."/>
            <person name="Taniguchi T."/>
            <person name="Fukuda Y."/>
            <person name="Nemoto M."/>
            <person name="Matsumoto M."/>
            <person name="Wong P.S."/>
            <person name="Aburatani S."/>
            <person name="Fujibuchi W."/>
        </authorList>
    </citation>
    <scope>NUCLEOTIDE SEQUENCE [LARGE SCALE GENOMIC DNA]</scope>
    <source>
        <strain evidence="2 3">JPCC DA0580</strain>
    </source>
</reference>
<dbReference type="OrthoDB" id="421951at2759"/>
<proteinExistence type="predicted"/>
<gene>
    <name evidence="2" type="ORF">FisN_13Hh360</name>
</gene>
<accession>A0A1Z5KMJ9</accession>
<dbReference type="InParanoid" id="A0A1Z5KMJ9"/>
<feature type="region of interest" description="Disordered" evidence="1">
    <location>
        <begin position="90"/>
        <end position="110"/>
    </location>
</feature>
<feature type="region of interest" description="Disordered" evidence="1">
    <location>
        <begin position="543"/>
        <end position="563"/>
    </location>
</feature>
<dbReference type="Proteomes" id="UP000198406">
    <property type="component" value="Unassembled WGS sequence"/>
</dbReference>